<reference evidence="4" key="1">
    <citation type="submission" date="2022-11" db="UniProtKB">
        <authorList>
            <consortium name="WormBaseParasite"/>
        </authorList>
    </citation>
    <scope>IDENTIFICATION</scope>
</reference>
<feature type="domain" description="Band 4.1 C-terminal" evidence="2">
    <location>
        <begin position="537"/>
        <end position="601"/>
    </location>
</feature>
<evidence type="ECO:0000256" key="1">
    <source>
        <dbReference type="SAM" id="MobiDB-lite"/>
    </source>
</evidence>
<dbReference type="Pfam" id="PF05902">
    <property type="entry name" value="4_1_CTD"/>
    <property type="match status" value="1"/>
</dbReference>
<dbReference type="WBParaSite" id="jg7135">
    <property type="protein sequence ID" value="jg7135"/>
    <property type="gene ID" value="jg7135"/>
</dbReference>
<feature type="region of interest" description="Disordered" evidence="1">
    <location>
        <begin position="1"/>
        <end position="24"/>
    </location>
</feature>
<dbReference type="GO" id="GO:0003779">
    <property type="term" value="F:actin binding"/>
    <property type="evidence" value="ECO:0007669"/>
    <property type="project" value="InterPro"/>
</dbReference>
<evidence type="ECO:0000313" key="3">
    <source>
        <dbReference type="Proteomes" id="UP000887574"/>
    </source>
</evidence>
<keyword evidence="3" id="KW-1185">Reference proteome</keyword>
<feature type="compositionally biased region" description="Basic and acidic residues" evidence="1">
    <location>
        <begin position="342"/>
        <end position="354"/>
    </location>
</feature>
<dbReference type="InterPro" id="IPR008379">
    <property type="entry name" value="Band_4.1_C"/>
</dbReference>
<feature type="compositionally biased region" description="Polar residues" evidence="1">
    <location>
        <begin position="396"/>
        <end position="412"/>
    </location>
</feature>
<feature type="region of interest" description="Disordered" evidence="1">
    <location>
        <begin position="165"/>
        <end position="212"/>
    </location>
</feature>
<feature type="compositionally biased region" description="Basic residues" evidence="1">
    <location>
        <begin position="264"/>
        <end position="273"/>
    </location>
</feature>
<protein>
    <submittedName>
        <fullName evidence="4">Band 4.1 C-terminal domain-containing protein</fullName>
    </submittedName>
</protein>
<accession>A0A915EK24</accession>
<feature type="compositionally biased region" description="Polar residues" evidence="1">
    <location>
        <begin position="504"/>
        <end position="515"/>
    </location>
</feature>
<organism evidence="3 4">
    <name type="scientific">Ditylenchus dipsaci</name>
    <dbReference type="NCBI Taxonomy" id="166011"/>
    <lineage>
        <taxon>Eukaryota</taxon>
        <taxon>Metazoa</taxon>
        <taxon>Ecdysozoa</taxon>
        <taxon>Nematoda</taxon>
        <taxon>Chromadorea</taxon>
        <taxon>Rhabditida</taxon>
        <taxon>Tylenchina</taxon>
        <taxon>Tylenchomorpha</taxon>
        <taxon>Sphaerularioidea</taxon>
        <taxon>Anguinidae</taxon>
        <taxon>Anguininae</taxon>
        <taxon>Ditylenchus</taxon>
    </lineage>
</organism>
<dbReference type="Proteomes" id="UP000887574">
    <property type="component" value="Unplaced"/>
</dbReference>
<feature type="compositionally biased region" description="Low complexity" evidence="1">
    <location>
        <begin position="279"/>
        <end position="289"/>
    </location>
</feature>
<dbReference type="GO" id="GO:0005198">
    <property type="term" value="F:structural molecule activity"/>
    <property type="evidence" value="ECO:0007669"/>
    <property type="project" value="InterPro"/>
</dbReference>
<feature type="compositionally biased region" description="Pro residues" evidence="1">
    <location>
        <begin position="481"/>
        <end position="490"/>
    </location>
</feature>
<sequence length="604" mass="66844">MAPAKIGTGHFADQSEVRQEKGSKVSRFPSFYSFTQQKEEKQKVINEAMDEESKPSATLRLKRLEETAILPQPDFKLSVYPHHPDYMPLVSVSGLHQRFAITNITAAQVVENQADINVFLKRENKFDYTCEVLMADRTTRQFTTSLYEGLAQPTKKSSKLALRLHETRRGGGGSGNSSRLLPKWKGRKRAGRQAKGVEKKKSRRDQPLGTPTQPLRFWHSVWQLADHGELRGKETPKIWPVQAICSSKQFQYNSYCCHSENPRGGKKLKKAKKSGVDVSSSSSSSSSSSDVEVHEVGAASSKNLHQQTKSVTSSSATTTKQQQQMLDQQRSAGPYIPANESQDGRKIPQVDPKDASLSGTLSKLNPKSTANVKMVDESMLVRENAPVPHSIKESSPPHTTVHTWHESTAQPETVTTEVDGDGNIIRRTVIKSEQVRHTVQTQSYQTYAIGDEDENTAPPFSPTNIVSESRVVPGQQQSTKSPPPAPPPRASPAVESIPALSPTKMASTKSRWPSKTATMAMEWMANSGCRFSVNQGSDTGNRTVETLTYKKEKDGVIETHVEHRITIHSGDEIDHDAELSRAILEATNMNPEMTVEKIVSSENH</sequence>
<dbReference type="GO" id="GO:0005856">
    <property type="term" value="C:cytoskeleton"/>
    <property type="evidence" value="ECO:0007669"/>
    <property type="project" value="InterPro"/>
</dbReference>
<name>A0A915EK24_9BILA</name>
<feature type="compositionally biased region" description="Low complexity" evidence="1">
    <location>
        <begin position="306"/>
        <end position="329"/>
    </location>
</feature>
<feature type="compositionally biased region" description="Basic residues" evidence="1">
    <location>
        <begin position="182"/>
        <end position="203"/>
    </location>
</feature>
<feature type="region of interest" description="Disordered" evidence="1">
    <location>
        <begin position="261"/>
        <end position="365"/>
    </location>
</feature>
<proteinExistence type="predicted"/>
<feature type="compositionally biased region" description="Basic and acidic residues" evidence="1">
    <location>
        <begin position="13"/>
        <end position="23"/>
    </location>
</feature>
<evidence type="ECO:0000313" key="4">
    <source>
        <dbReference type="WBParaSite" id="jg7135"/>
    </source>
</evidence>
<evidence type="ECO:0000259" key="2">
    <source>
        <dbReference type="Pfam" id="PF05902"/>
    </source>
</evidence>
<feature type="region of interest" description="Disordered" evidence="1">
    <location>
        <begin position="388"/>
        <end position="412"/>
    </location>
</feature>
<dbReference type="AlphaFoldDB" id="A0A915EK24"/>
<feature type="region of interest" description="Disordered" evidence="1">
    <location>
        <begin position="442"/>
        <end position="515"/>
    </location>
</feature>